<evidence type="ECO:0000313" key="9">
    <source>
        <dbReference type="EMBL" id="MBE1458021.1"/>
    </source>
</evidence>
<feature type="compositionally biased region" description="Low complexity" evidence="5">
    <location>
        <begin position="1620"/>
        <end position="1630"/>
    </location>
</feature>
<dbReference type="SMART" id="SM00827">
    <property type="entry name" value="PKS_AT"/>
    <property type="match status" value="1"/>
</dbReference>
<dbReference type="Proteomes" id="UP000598217">
    <property type="component" value="Unassembled WGS sequence"/>
</dbReference>
<dbReference type="Gene3D" id="3.40.366.10">
    <property type="entry name" value="Malonyl-Coenzyme A Acyl Carrier Protein, domain 2"/>
    <property type="match status" value="1"/>
</dbReference>
<dbReference type="SUPFAM" id="SSF53901">
    <property type="entry name" value="Thiolase-like"/>
    <property type="match status" value="2"/>
</dbReference>
<evidence type="ECO:0000256" key="4">
    <source>
        <dbReference type="PROSITE-ProRule" id="PRU01363"/>
    </source>
</evidence>
<dbReference type="InterPro" id="IPR014031">
    <property type="entry name" value="Ketoacyl_synth_C"/>
</dbReference>
<dbReference type="SUPFAM" id="SSF52151">
    <property type="entry name" value="FabD/lysophospholipase-like"/>
    <property type="match status" value="1"/>
</dbReference>
<evidence type="ECO:0000259" key="6">
    <source>
        <dbReference type="PROSITE" id="PS50075"/>
    </source>
</evidence>
<feature type="domain" description="Ketosynthase family 3 (KS3)" evidence="7">
    <location>
        <begin position="15"/>
        <end position="429"/>
    </location>
</feature>
<dbReference type="InterPro" id="IPR020806">
    <property type="entry name" value="PKS_PP-bd"/>
</dbReference>
<protein>
    <submittedName>
        <fullName evidence="9">Polyketide synthase PksN</fullName>
    </submittedName>
</protein>
<feature type="region of interest" description="N-terminal hotdog fold" evidence="4">
    <location>
        <begin position="701"/>
        <end position="812"/>
    </location>
</feature>
<dbReference type="InterPro" id="IPR049551">
    <property type="entry name" value="PKS_DH_C"/>
</dbReference>
<dbReference type="InterPro" id="IPR050091">
    <property type="entry name" value="PKS_NRPS_Biosynth_Enz"/>
</dbReference>
<dbReference type="PANTHER" id="PTHR43775">
    <property type="entry name" value="FATTY ACID SYNTHASE"/>
    <property type="match status" value="1"/>
</dbReference>
<dbReference type="PROSITE" id="PS00606">
    <property type="entry name" value="KS3_1"/>
    <property type="match status" value="1"/>
</dbReference>
<dbReference type="SMART" id="SM00826">
    <property type="entry name" value="PKS_DH"/>
    <property type="match status" value="1"/>
</dbReference>
<dbReference type="InterPro" id="IPR016039">
    <property type="entry name" value="Thiolase-like"/>
</dbReference>
<feature type="domain" description="PKS/mFAS DH" evidence="8">
    <location>
        <begin position="701"/>
        <end position="972"/>
    </location>
</feature>
<accession>A0ABR9HGG7</accession>
<dbReference type="InterPro" id="IPR009081">
    <property type="entry name" value="PP-bd_ACP"/>
</dbReference>
<feature type="region of interest" description="Disordered" evidence="5">
    <location>
        <begin position="1615"/>
        <end position="1636"/>
    </location>
</feature>
<proteinExistence type="predicted"/>
<feature type="region of interest" description="Disordered" evidence="5">
    <location>
        <begin position="2038"/>
        <end position="2086"/>
    </location>
</feature>
<dbReference type="InterPro" id="IPR014043">
    <property type="entry name" value="Acyl_transferase_dom"/>
</dbReference>
<dbReference type="InterPro" id="IPR036736">
    <property type="entry name" value="ACP-like_sf"/>
</dbReference>
<dbReference type="RefSeq" id="WP_191270576.1">
    <property type="nucleotide sequence ID" value="NZ_BMXJ01000004.1"/>
</dbReference>
<dbReference type="InterPro" id="IPR049900">
    <property type="entry name" value="PKS_mFAS_DH"/>
</dbReference>
<feature type="compositionally biased region" description="Basic and acidic residues" evidence="5">
    <location>
        <begin position="2077"/>
        <end position="2086"/>
    </location>
</feature>
<gene>
    <name evidence="9" type="ORF">H4W79_002235</name>
</gene>
<dbReference type="InterPro" id="IPR001227">
    <property type="entry name" value="Ac_transferase_dom_sf"/>
</dbReference>
<dbReference type="Gene3D" id="3.10.129.110">
    <property type="entry name" value="Polyketide synthase dehydratase"/>
    <property type="match status" value="1"/>
</dbReference>
<dbReference type="PROSITE" id="PS50075">
    <property type="entry name" value="CARRIER"/>
    <property type="match status" value="1"/>
</dbReference>
<keyword evidence="3" id="KW-0808">Transferase</keyword>
<feature type="domain" description="Carrier" evidence="6">
    <location>
        <begin position="1006"/>
        <end position="1081"/>
    </location>
</feature>
<evidence type="ECO:0000256" key="1">
    <source>
        <dbReference type="ARBA" id="ARBA00022450"/>
    </source>
</evidence>
<name>A0ABR9HGG7_9ACTN</name>
<dbReference type="CDD" id="cd00833">
    <property type="entry name" value="PKS"/>
    <property type="match status" value="2"/>
</dbReference>
<keyword evidence="2" id="KW-0597">Phosphoprotein</keyword>
<dbReference type="SUPFAM" id="SSF47336">
    <property type="entry name" value="ACP-like"/>
    <property type="match status" value="1"/>
</dbReference>
<reference evidence="9 10" key="1">
    <citation type="submission" date="2020-10" db="EMBL/GenBank/DDBJ databases">
        <title>Sequencing the genomes of 1000 actinobacteria strains.</title>
        <authorList>
            <person name="Klenk H.-P."/>
        </authorList>
    </citation>
    <scope>NUCLEOTIDE SEQUENCE [LARGE SCALE GENOMIC DNA]</scope>
    <source>
        <strain evidence="9 10">DSM 45157</strain>
    </source>
</reference>
<dbReference type="Pfam" id="PF02801">
    <property type="entry name" value="Ketoacyl-synt_C"/>
    <property type="match status" value="2"/>
</dbReference>
<dbReference type="InterPro" id="IPR018201">
    <property type="entry name" value="Ketoacyl_synth_AS"/>
</dbReference>
<dbReference type="Gene3D" id="3.30.70.3290">
    <property type="match status" value="2"/>
</dbReference>
<feature type="active site" description="Proton acceptor; for dehydratase activity" evidence="4">
    <location>
        <position position="732"/>
    </location>
</feature>
<feature type="domain" description="Ketosynthase family 3 (KS3)" evidence="7">
    <location>
        <begin position="1162"/>
        <end position="1574"/>
    </location>
</feature>
<dbReference type="Pfam" id="PF14765">
    <property type="entry name" value="PS-DH"/>
    <property type="match status" value="1"/>
</dbReference>
<evidence type="ECO:0000259" key="7">
    <source>
        <dbReference type="PROSITE" id="PS52004"/>
    </source>
</evidence>
<dbReference type="InterPro" id="IPR014030">
    <property type="entry name" value="Ketoacyl_synth_N"/>
</dbReference>
<dbReference type="PANTHER" id="PTHR43775:SF37">
    <property type="entry name" value="SI:DKEY-61P9.11"/>
    <property type="match status" value="1"/>
</dbReference>
<dbReference type="EMBL" id="JADBDY010000001">
    <property type="protein sequence ID" value="MBE1458021.1"/>
    <property type="molecule type" value="Genomic_DNA"/>
</dbReference>
<dbReference type="Gene3D" id="3.40.47.10">
    <property type="match status" value="2"/>
</dbReference>
<feature type="region of interest" description="C-terminal hotdog fold" evidence="4">
    <location>
        <begin position="826"/>
        <end position="972"/>
    </location>
</feature>
<evidence type="ECO:0000256" key="3">
    <source>
        <dbReference type="ARBA" id="ARBA00022679"/>
    </source>
</evidence>
<dbReference type="Pfam" id="PF16197">
    <property type="entry name" value="KAsynt_C_assoc"/>
    <property type="match status" value="2"/>
</dbReference>
<dbReference type="PROSITE" id="PS52019">
    <property type="entry name" value="PKS_MFAS_DH"/>
    <property type="match status" value="1"/>
</dbReference>
<feature type="active site" description="Proton donor; for dehydratase activity" evidence="4">
    <location>
        <position position="887"/>
    </location>
</feature>
<dbReference type="InterPro" id="IPR016035">
    <property type="entry name" value="Acyl_Trfase/lysoPLipase"/>
</dbReference>
<dbReference type="PROSITE" id="PS52004">
    <property type="entry name" value="KS3_2"/>
    <property type="match status" value="2"/>
</dbReference>
<evidence type="ECO:0000256" key="2">
    <source>
        <dbReference type="ARBA" id="ARBA00022553"/>
    </source>
</evidence>
<dbReference type="Pfam" id="PF00109">
    <property type="entry name" value="ketoacyl-synt"/>
    <property type="match status" value="2"/>
</dbReference>
<dbReference type="Gene3D" id="1.10.1200.10">
    <property type="entry name" value="ACP-like"/>
    <property type="match status" value="1"/>
</dbReference>
<evidence type="ECO:0000259" key="8">
    <source>
        <dbReference type="PROSITE" id="PS52019"/>
    </source>
</evidence>
<dbReference type="InterPro" id="IPR020841">
    <property type="entry name" value="PKS_Beta-ketoAc_synthase_dom"/>
</dbReference>
<keyword evidence="10" id="KW-1185">Reference proteome</keyword>
<dbReference type="InterPro" id="IPR020807">
    <property type="entry name" value="PKS_DH"/>
</dbReference>
<dbReference type="Pfam" id="PF00698">
    <property type="entry name" value="Acyl_transf_1"/>
    <property type="match status" value="1"/>
</dbReference>
<dbReference type="SUPFAM" id="SSF55048">
    <property type="entry name" value="Probable ACP-binding domain of malonyl-CoA ACP transacylase"/>
    <property type="match status" value="1"/>
</dbReference>
<evidence type="ECO:0000313" key="10">
    <source>
        <dbReference type="Proteomes" id="UP000598217"/>
    </source>
</evidence>
<organism evidence="9 10">
    <name type="scientific">Nocardiopsis terrae</name>
    <dbReference type="NCBI Taxonomy" id="372655"/>
    <lineage>
        <taxon>Bacteria</taxon>
        <taxon>Bacillati</taxon>
        <taxon>Actinomycetota</taxon>
        <taxon>Actinomycetes</taxon>
        <taxon>Streptosporangiales</taxon>
        <taxon>Nocardiopsidaceae</taxon>
        <taxon>Nocardiopsis</taxon>
    </lineage>
</organism>
<dbReference type="InterPro" id="IPR032821">
    <property type="entry name" value="PKS_assoc"/>
</dbReference>
<dbReference type="SMART" id="SM00825">
    <property type="entry name" value="PKS_KS"/>
    <property type="match status" value="2"/>
</dbReference>
<feature type="region of interest" description="Disordered" evidence="5">
    <location>
        <begin position="977"/>
        <end position="1006"/>
    </location>
</feature>
<dbReference type="SMART" id="SM00823">
    <property type="entry name" value="PKS_PP"/>
    <property type="match status" value="1"/>
</dbReference>
<dbReference type="Pfam" id="PF00550">
    <property type="entry name" value="PP-binding"/>
    <property type="match status" value="1"/>
</dbReference>
<feature type="region of interest" description="Disordered" evidence="5">
    <location>
        <begin position="1085"/>
        <end position="1165"/>
    </location>
</feature>
<keyword evidence="1" id="KW-0596">Phosphopantetheine</keyword>
<sequence>MTAAGEVSGGSTDTNGDVAVIGMALRLPGAEDVEDLGWLLSGDRHEVGPVPPGRWARGLYPEATGQGAFLQGAYCFDHTRFGLTAEQARRLDPQHRMMMEVGALAMEEAGLLVEGSRRRTGVFVGSRMNSYGFEKGRSEDEGRGPERAAALWGRSQNFAAAWLSDRLDLRGPSLVVDTACSSSLTAVWLACQSLSSGACSTALVGGVDLLVDPLTLTMLTNAEALSPESRCRTFDERADGYVPGEGAVALVLKPLREALADGDPVLASIVGAAVNNDGRTMGVTTPNLDAQVELLSEVYSRVDASTVGYVEAHGTGTAIGDPIEVRALSEVFGRAGAGPESVALGSLKRRTGHLHSAAGLAGLAKAVHIVRSGRVPPTAVERPNPRLRLEGSPFHLPEQESVWTLEGPRRAAVSGFGFGGTNAHVVVEAPPERPGPVAGPPSLVLPLSADTPEGLRELAAQWLELLETQEGSAADLCATAQLRRPHRAVRALVRGGDATALALALRARLLSPDFAEPLPHGTVKAGWGASAMDSPPPWLPALCAAYRPVEEVTARFEEATGLGRSEFSGQLLELCTGVAVTTALREAGLDAESVALPPEWGPVAAHVWEGTPLEQALAEVLASRPGEPEPPEGTDLRARLSAPGADPVEVLEAVVGEFFERGHRIDWERRRGGLPWVPRGLPREQPQGPTLDLAEQHRSAEPGGQLRTEPGPGSAFSFSRVFGPGEDPIAQHWVHGDSMLPGVGWFDFLREGVQAAGGRFNGVDDVVFHRPLIPSGAHEVRASVEADRRFTVRGEDGSLLVTGLLADAEESDREGEPLAELLAECSSLRSGSTVYRWLRRIGYRHGRYYRNVSWVAARPGGTLARVEGGRQKGLNREGTVLYPGLLDSVTIVAISPENPVFGSEDSSAFIPLSIGRMRVFGSMDEAAFVRTDVAFWNEEACRCTQVVTDARGIVLLTLEDITAKRVAVDAFTGDGARTKPVSAPGAETAPKPPPPPRQAPATGAAGVSGATASRALAWFLAVTGIPEEEADTEFMSAGFDSAGLVELSDRLSTEYGLDLYPTEFFEFPTPAAFAENLAEQQPGAVAGLGVPEGPQTREVPPSPAGSPSEASDGEPDPGDPPADTAEPSPRPPHTDRGSSAASGVTAPGTPGEEASPTPDGSGTTVAVTGMALTLPCGEDMEDLWKLLSEGRVSVGPLPRTREGGDFGGELPRASFLERVDLFDPAPFRISPREAPLIDPQARLLYETVWRALEDAGWMGERSRGSRTGLWVAYSHDHYHEERQRAGVAQGRGLGLEAMIPNRLSHVMDWTGPSVLVNTLCSSSLVALHQAVRHLRSGEIDTAVVAGVHAGICPEYFSSMRELGALSPSGLCRTFDATADGMVPGEGSLAVVLRRTDDALGERERIHTIIKGTAVNHGGRTSRYSAPSPRGQREVIAAALRDADTDPDTITLLEAHGTGTPLGDPIEIEGLTHAYRQHTPRHQYCAIGSIKTNIGHLEPAAGLAGLAKIILAMRHHTIPPTLHLHHPNPNINFETTPFYTTTQPTPWTTNPHTPRRAGLSAFGMGGVNAHIILEEPPTPPPTTPLPQQAHLLKITAPNETALRQLATDYADAVSGRDRGTAAGAQEEGAQASERANGIRHSSDLADFAYTVNTARPSYRHRAVVVTDQEHVEQDLRAVVSGETPITTTHNQPPPTAFIYTGQGSQHPNMGHTLYTTEPTYQHTINHCEHLLQPHTTTPLTQLLYGNQQHLLNHTQHAQIAIVTTQVALTTLLNHWGIHPHMAIGHSLGELTAAWACGTLTLPDLLHLTATRAHHMQQQPTTGTMATITGPTQDTTQLLHHHPTIEIAAYNSPTHTTITGPTPHITQLVQQLGPTKAHLLNVSHAFHSAHMDGALTPFTNTLTTTPLTPPHTPLINGLTGTWHTPTTATNPTTWAHQIRQPVHFHTGITHLHHHGARHYWEIGPQPHLTPHARTTLNDPTTHWHTTLRKNQPEQRNLLAEVAKYHRASGEELNWAALHEGKGDSLTRVPGHPLERRSFWISAPQRHEGPVSSGGTDSAPGSRELPSGNFRSHPLLGDLKTPEGDDHVQ</sequence>
<comment type="caution">
    <text evidence="9">The sequence shown here is derived from an EMBL/GenBank/DDBJ whole genome shotgun (WGS) entry which is preliminary data.</text>
</comment>
<dbReference type="InterPro" id="IPR042104">
    <property type="entry name" value="PKS_dehydratase_sf"/>
</dbReference>
<dbReference type="InterPro" id="IPR016036">
    <property type="entry name" value="Malonyl_transacylase_ACP-bd"/>
</dbReference>
<evidence type="ECO:0000256" key="5">
    <source>
        <dbReference type="SAM" id="MobiDB-lite"/>
    </source>
</evidence>